<comment type="caution">
    <text evidence="10">The sequence shown here is derived from an EMBL/GenBank/DDBJ whole genome shotgun (WGS) entry which is preliminary data.</text>
</comment>
<dbReference type="PROSITE" id="PS50109">
    <property type="entry name" value="HIS_KIN"/>
    <property type="match status" value="1"/>
</dbReference>
<dbReference type="Proteomes" id="UP000321532">
    <property type="component" value="Unassembled WGS sequence"/>
</dbReference>
<dbReference type="PANTHER" id="PTHR42878">
    <property type="entry name" value="TWO-COMPONENT HISTIDINE KINASE"/>
    <property type="match status" value="1"/>
</dbReference>
<evidence type="ECO:0000256" key="4">
    <source>
        <dbReference type="ARBA" id="ARBA00022679"/>
    </source>
</evidence>
<keyword evidence="3" id="KW-0597">Phosphoprotein</keyword>
<dbReference type="Pfam" id="PF02518">
    <property type="entry name" value="HATPase_c"/>
    <property type="match status" value="1"/>
</dbReference>
<dbReference type="SUPFAM" id="SSF55874">
    <property type="entry name" value="ATPase domain of HSP90 chaperone/DNA topoisomerase II/histidine kinase"/>
    <property type="match status" value="1"/>
</dbReference>
<dbReference type="GO" id="GO:0007234">
    <property type="term" value="P:osmosensory signaling via phosphorelay pathway"/>
    <property type="evidence" value="ECO:0007669"/>
    <property type="project" value="TreeGrafter"/>
</dbReference>
<evidence type="ECO:0000256" key="8">
    <source>
        <dbReference type="ARBA" id="ARBA00023012"/>
    </source>
</evidence>
<comment type="catalytic activity">
    <reaction evidence="1">
        <text>ATP + protein L-histidine = ADP + protein N-phospho-L-histidine.</text>
        <dbReference type="EC" id="2.7.13.3"/>
    </reaction>
</comment>
<dbReference type="CDD" id="cd00082">
    <property type="entry name" value="HisKA"/>
    <property type="match status" value="1"/>
</dbReference>
<organism evidence="10 11">
    <name type="scientific">Adhaeribacter aerolatus</name>
    <dbReference type="NCBI Taxonomy" id="670289"/>
    <lineage>
        <taxon>Bacteria</taxon>
        <taxon>Pseudomonadati</taxon>
        <taxon>Bacteroidota</taxon>
        <taxon>Cytophagia</taxon>
        <taxon>Cytophagales</taxon>
        <taxon>Hymenobacteraceae</taxon>
        <taxon>Adhaeribacter</taxon>
    </lineage>
</organism>
<evidence type="ECO:0000256" key="7">
    <source>
        <dbReference type="ARBA" id="ARBA00022840"/>
    </source>
</evidence>
<dbReference type="EC" id="2.7.13.3" evidence="2"/>
<dbReference type="InterPro" id="IPR036890">
    <property type="entry name" value="HATPase_C_sf"/>
</dbReference>
<dbReference type="SMART" id="SM00387">
    <property type="entry name" value="HATPase_c"/>
    <property type="match status" value="1"/>
</dbReference>
<keyword evidence="4" id="KW-0808">Transferase</keyword>
<dbReference type="Gene3D" id="3.30.565.10">
    <property type="entry name" value="Histidine kinase-like ATPase, C-terminal domain"/>
    <property type="match status" value="1"/>
</dbReference>
<dbReference type="GO" id="GO:0005524">
    <property type="term" value="F:ATP binding"/>
    <property type="evidence" value="ECO:0007669"/>
    <property type="project" value="UniProtKB-KW"/>
</dbReference>
<dbReference type="InterPro" id="IPR004358">
    <property type="entry name" value="Sig_transdc_His_kin-like_C"/>
</dbReference>
<dbReference type="PRINTS" id="PR00344">
    <property type="entry name" value="BCTRLSENSOR"/>
</dbReference>
<dbReference type="RefSeq" id="WP_146897898.1">
    <property type="nucleotide sequence ID" value="NZ_BJYS01000016.1"/>
</dbReference>
<keyword evidence="5" id="KW-0547">Nucleotide-binding</keyword>
<keyword evidence="8" id="KW-0902">Two-component regulatory system</keyword>
<evidence type="ECO:0000256" key="6">
    <source>
        <dbReference type="ARBA" id="ARBA00022777"/>
    </source>
</evidence>
<proteinExistence type="predicted"/>
<evidence type="ECO:0000313" key="10">
    <source>
        <dbReference type="EMBL" id="GEO04633.1"/>
    </source>
</evidence>
<keyword evidence="6" id="KW-0418">Kinase</keyword>
<dbReference type="InterPro" id="IPR005467">
    <property type="entry name" value="His_kinase_dom"/>
</dbReference>
<keyword evidence="11" id="KW-1185">Reference proteome</keyword>
<name>A0A512AY57_9BACT</name>
<dbReference type="InterPro" id="IPR003594">
    <property type="entry name" value="HATPase_dom"/>
</dbReference>
<reference evidence="10 11" key="1">
    <citation type="submission" date="2019-07" db="EMBL/GenBank/DDBJ databases">
        <title>Whole genome shotgun sequence of Adhaeribacter aerolatus NBRC 106133.</title>
        <authorList>
            <person name="Hosoyama A."/>
            <person name="Uohara A."/>
            <person name="Ohji S."/>
            <person name="Ichikawa N."/>
        </authorList>
    </citation>
    <scope>NUCLEOTIDE SEQUENCE [LARGE SCALE GENOMIC DNA]</scope>
    <source>
        <strain evidence="10 11">NBRC 106133</strain>
    </source>
</reference>
<dbReference type="InterPro" id="IPR050351">
    <property type="entry name" value="BphY/WalK/GraS-like"/>
</dbReference>
<dbReference type="AlphaFoldDB" id="A0A512AY57"/>
<evidence type="ECO:0000256" key="5">
    <source>
        <dbReference type="ARBA" id="ARBA00022741"/>
    </source>
</evidence>
<dbReference type="OrthoDB" id="9766459at2"/>
<dbReference type="InterPro" id="IPR003661">
    <property type="entry name" value="HisK_dim/P_dom"/>
</dbReference>
<evidence type="ECO:0000256" key="1">
    <source>
        <dbReference type="ARBA" id="ARBA00000085"/>
    </source>
</evidence>
<dbReference type="GO" id="GO:0000155">
    <property type="term" value="F:phosphorelay sensor kinase activity"/>
    <property type="evidence" value="ECO:0007669"/>
    <property type="project" value="InterPro"/>
</dbReference>
<dbReference type="GO" id="GO:0030295">
    <property type="term" value="F:protein kinase activator activity"/>
    <property type="evidence" value="ECO:0007669"/>
    <property type="project" value="TreeGrafter"/>
</dbReference>
<evidence type="ECO:0000256" key="2">
    <source>
        <dbReference type="ARBA" id="ARBA00012438"/>
    </source>
</evidence>
<keyword evidence="7" id="KW-0067">ATP-binding</keyword>
<evidence type="ECO:0000256" key="3">
    <source>
        <dbReference type="ARBA" id="ARBA00022553"/>
    </source>
</evidence>
<accession>A0A512AY57</accession>
<dbReference type="Gene3D" id="1.10.287.130">
    <property type="match status" value="1"/>
</dbReference>
<sequence length="243" mass="27091">MNEDALAQCQNELSQEKKQFEEFIYLVSHDLNAPIRAISNLSVWIAEDLGNDIPADVKQHINLLQARTQLLERMLGAILTLSRVARTDLEIGYVELLPFLEKLSNPFRKEQVSVSIQIRSVVPGLITYYQKLQTVLSELITNAILHTDKEKVNIAVVVTQTGEFLKFEIIDNGPGLPADVSERIFSLFYTAKGKEGNQNIGAGLTIAKKIANFVGGQLAVDIPPEGLGCSFVLYWPRKEPEKV</sequence>
<dbReference type="EMBL" id="BJYS01000016">
    <property type="protein sequence ID" value="GEO04633.1"/>
    <property type="molecule type" value="Genomic_DNA"/>
</dbReference>
<evidence type="ECO:0000259" key="9">
    <source>
        <dbReference type="PROSITE" id="PS50109"/>
    </source>
</evidence>
<gene>
    <name evidence="10" type="ORF">AAE02nite_22970</name>
</gene>
<protein>
    <recommendedName>
        <fullName evidence="2">histidine kinase</fullName>
        <ecNumber evidence="2">2.7.13.3</ecNumber>
    </recommendedName>
</protein>
<dbReference type="PANTHER" id="PTHR42878:SF7">
    <property type="entry name" value="SENSOR HISTIDINE KINASE GLRK"/>
    <property type="match status" value="1"/>
</dbReference>
<dbReference type="SUPFAM" id="SSF47384">
    <property type="entry name" value="Homodimeric domain of signal transducing histidine kinase"/>
    <property type="match status" value="1"/>
</dbReference>
<dbReference type="GO" id="GO:0000156">
    <property type="term" value="F:phosphorelay response regulator activity"/>
    <property type="evidence" value="ECO:0007669"/>
    <property type="project" value="TreeGrafter"/>
</dbReference>
<evidence type="ECO:0000313" key="11">
    <source>
        <dbReference type="Proteomes" id="UP000321532"/>
    </source>
</evidence>
<feature type="domain" description="Histidine kinase" evidence="9">
    <location>
        <begin position="26"/>
        <end position="239"/>
    </location>
</feature>
<dbReference type="InterPro" id="IPR036097">
    <property type="entry name" value="HisK_dim/P_sf"/>
</dbReference>